<dbReference type="AlphaFoldDB" id="A0A5C5UUZ8"/>
<organism evidence="2 3">
    <name type="scientific">Thalassoglobus neptunius</name>
    <dbReference type="NCBI Taxonomy" id="1938619"/>
    <lineage>
        <taxon>Bacteria</taxon>
        <taxon>Pseudomonadati</taxon>
        <taxon>Planctomycetota</taxon>
        <taxon>Planctomycetia</taxon>
        <taxon>Planctomycetales</taxon>
        <taxon>Planctomycetaceae</taxon>
        <taxon>Thalassoglobus</taxon>
    </lineage>
</organism>
<proteinExistence type="predicted"/>
<dbReference type="EMBL" id="SIHI01000119">
    <property type="protein sequence ID" value="TWT29619.1"/>
    <property type="molecule type" value="Genomic_DNA"/>
</dbReference>
<keyword evidence="3" id="KW-1185">Reference proteome</keyword>
<dbReference type="Gene3D" id="3.80.10.10">
    <property type="entry name" value="Ribonuclease Inhibitor"/>
    <property type="match status" value="1"/>
</dbReference>
<reference evidence="2 3" key="1">
    <citation type="submission" date="2019-02" db="EMBL/GenBank/DDBJ databases">
        <title>Deep-cultivation of Planctomycetes and their phenomic and genomic characterization uncovers novel biology.</title>
        <authorList>
            <person name="Wiegand S."/>
            <person name="Jogler M."/>
            <person name="Boedeker C."/>
            <person name="Pinto D."/>
            <person name="Vollmers J."/>
            <person name="Rivas-Marin E."/>
            <person name="Kohn T."/>
            <person name="Peeters S.H."/>
            <person name="Heuer A."/>
            <person name="Rast P."/>
            <person name="Oberbeckmann S."/>
            <person name="Bunk B."/>
            <person name="Jeske O."/>
            <person name="Meyerdierks A."/>
            <person name="Storesund J.E."/>
            <person name="Kallscheuer N."/>
            <person name="Luecker S."/>
            <person name="Lage O.M."/>
            <person name="Pohl T."/>
            <person name="Merkel B.J."/>
            <person name="Hornburger P."/>
            <person name="Mueller R.-W."/>
            <person name="Bruemmer F."/>
            <person name="Labrenz M."/>
            <person name="Spormann A.M."/>
            <person name="Op Den Camp H."/>
            <person name="Overmann J."/>
            <person name="Amann R."/>
            <person name="Jetten M.S.M."/>
            <person name="Mascher T."/>
            <person name="Medema M.H."/>
            <person name="Devos D.P."/>
            <person name="Kaster A.-K."/>
            <person name="Ovreas L."/>
            <person name="Rohde M."/>
            <person name="Galperin M.Y."/>
            <person name="Jogler C."/>
        </authorList>
    </citation>
    <scope>NUCLEOTIDE SEQUENCE [LARGE SCALE GENOMIC DNA]</scope>
    <source>
        <strain evidence="2 3">KOR42</strain>
    </source>
</reference>
<feature type="chain" id="PRO_5022807334" evidence="1">
    <location>
        <begin position="17"/>
        <end position="396"/>
    </location>
</feature>
<protein>
    <submittedName>
        <fullName evidence="2">Leucine Rich repeats (2 copies)</fullName>
    </submittedName>
</protein>
<dbReference type="PANTHER" id="PTHR13318">
    <property type="entry name" value="PARTNER OF PAIRED, ISOFORM B-RELATED"/>
    <property type="match status" value="1"/>
</dbReference>
<sequence length="396" mass="44190" precursor="true">MLLLLTSVLLLTAASAQESDQARSREVLGSLQAELWGADSVNGGGAPLRVRVYNANGKRISQLVKAFPELRMVYLHPTKDLRADDFRHLKSLPDLKTLWVTGFLTDDYATVIAELTTLEELRTYVRGQMDEHDLIELKGLAHLKTLHLGVGFDTYSPSDDRLGASVIGLFSQLEELSLNNASVSDNSINAASRITNLKCLRLSGGDGVSKNGYRPLERLRNLETLQFYMPRSDDAVAYLESLSALRELEGLPDITDTGMLTVARIQSLKRLHNVTSGEITDESWSHMGELSDLESLELHSPKINGSGISEMRPLKKLKRLNLRHTEFHAKYIDSLLKFRALESLDLGCTKVEDSDWESLVVLKQLPRLLKLSVELSEPNRLKLQGMLPNVVVTFLE</sequence>
<dbReference type="InterPro" id="IPR032675">
    <property type="entry name" value="LRR_dom_sf"/>
</dbReference>
<comment type="caution">
    <text evidence="2">The sequence shown here is derived from an EMBL/GenBank/DDBJ whole genome shotgun (WGS) entry which is preliminary data.</text>
</comment>
<evidence type="ECO:0000313" key="3">
    <source>
        <dbReference type="Proteomes" id="UP000317243"/>
    </source>
</evidence>
<dbReference type="GO" id="GO:0019005">
    <property type="term" value="C:SCF ubiquitin ligase complex"/>
    <property type="evidence" value="ECO:0007669"/>
    <property type="project" value="TreeGrafter"/>
</dbReference>
<evidence type="ECO:0000256" key="1">
    <source>
        <dbReference type="SAM" id="SignalP"/>
    </source>
</evidence>
<dbReference type="Proteomes" id="UP000317243">
    <property type="component" value="Unassembled WGS sequence"/>
</dbReference>
<dbReference type="SUPFAM" id="SSF52047">
    <property type="entry name" value="RNI-like"/>
    <property type="match status" value="1"/>
</dbReference>
<name>A0A5C5UUZ8_9PLAN</name>
<keyword evidence="1" id="KW-0732">Signal</keyword>
<gene>
    <name evidence="2" type="ORF">KOR42_55110</name>
</gene>
<dbReference type="GO" id="GO:0031146">
    <property type="term" value="P:SCF-dependent proteasomal ubiquitin-dependent protein catabolic process"/>
    <property type="evidence" value="ECO:0007669"/>
    <property type="project" value="TreeGrafter"/>
</dbReference>
<evidence type="ECO:0000313" key="2">
    <source>
        <dbReference type="EMBL" id="TWT29619.1"/>
    </source>
</evidence>
<feature type="signal peptide" evidence="1">
    <location>
        <begin position="1"/>
        <end position="16"/>
    </location>
</feature>
<accession>A0A5C5UUZ8</accession>